<proteinExistence type="predicted"/>
<reference evidence="2 3" key="1">
    <citation type="submission" date="2023-06" db="EMBL/GenBank/DDBJ databases">
        <title>Sporosarcina sp. nov., isolated from Korean traditional fermented seafood 'Jeotgal'.</title>
        <authorList>
            <person name="Yang A.I."/>
            <person name="Shin N.-R."/>
        </authorList>
    </citation>
    <scope>NUCLEOTIDE SEQUENCE [LARGE SCALE GENOMIC DNA]</scope>
    <source>
        <strain evidence="2 3">KCTC13119</strain>
    </source>
</reference>
<organism evidence="2 3">
    <name type="scientific">Sporosarcina saromensis</name>
    <dbReference type="NCBI Taxonomy" id="359365"/>
    <lineage>
        <taxon>Bacteria</taxon>
        <taxon>Bacillati</taxon>
        <taxon>Bacillota</taxon>
        <taxon>Bacilli</taxon>
        <taxon>Bacillales</taxon>
        <taxon>Caryophanaceae</taxon>
        <taxon>Sporosarcina</taxon>
    </lineage>
</organism>
<dbReference type="EMBL" id="JAUBDI010000009">
    <property type="protein sequence ID" value="MDW0113603.1"/>
    <property type="molecule type" value="Genomic_DNA"/>
</dbReference>
<protein>
    <submittedName>
        <fullName evidence="2">NAD(P)H-binding protein</fullName>
    </submittedName>
</protein>
<sequence>MGERKLVIAIAGASGYIGRNLVKQLKGHAKVIALSRTDNHHNNTEDVEWRCCDLFSMKDAEKGLAGADIAVYLVHSMLKSARLTQGSFEDMDVILADNFAQAAKRQGVQEIVYLSGIIPNEDEKHLSRHLKSRLECERILRAYGVPVTALRAGLIIGPKGSSFPILLKLVKRLPLMILPKWTRSQTQPVALDDLLRALRSILLDFEPKERTIDIGGPEVMTYKSMMEQTAAVLGVKRKFVDVPFFSLNLSRLWLTLITQSSKEMVYPLVESLKHPMVVSPRNKVDGISEGDFTFMEAAAAALQGEASDWKHGMKSPSFGPLKQDVRSVQRIELPDGWSADRVARYYVRWLETFLNPWVLTSVDGNLNCKIGFIGNRTLLELNYSQERSTEERALYYITGGFLMDPNVNQRGRMEFRKIPGTQEVIIAIHDYLPSLPWFIYYITQANMHAFVMWRFQRHMHALCNNQRTIEETKGVLMIE</sequence>
<accession>A0ABU4GBD1</accession>
<dbReference type="Gene3D" id="3.40.50.720">
    <property type="entry name" value="NAD(P)-binding Rossmann-like Domain"/>
    <property type="match status" value="1"/>
</dbReference>
<dbReference type="Proteomes" id="UP001282284">
    <property type="component" value="Unassembled WGS sequence"/>
</dbReference>
<evidence type="ECO:0000313" key="3">
    <source>
        <dbReference type="Proteomes" id="UP001282284"/>
    </source>
</evidence>
<dbReference type="Pfam" id="PF13460">
    <property type="entry name" value="NAD_binding_10"/>
    <property type="match status" value="1"/>
</dbReference>
<comment type="caution">
    <text evidence="2">The sequence shown here is derived from an EMBL/GenBank/DDBJ whole genome shotgun (WGS) entry which is preliminary data.</text>
</comment>
<evidence type="ECO:0000259" key="1">
    <source>
        <dbReference type="Pfam" id="PF13460"/>
    </source>
</evidence>
<dbReference type="PANTHER" id="PTHR12126:SF11">
    <property type="entry name" value="NADH DEHYDROGENASE [UBIQUINONE] 1 ALPHA SUBCOMPLEX SUBUNIT 9, MITOCHONDRIAL"/>
    <property type="match status" value="1"/>
</dbReference>
<dbReference type="PANTHER" id="PTHR12126">
    <property type="entry name" value="NADH-UBIQUINONE OXIDOREDUCTASE 39 KDA SUBUNIT-RELATED"/>
    <property type="match status" value="1"/>
</dbReference>
<gene>
    <name evidence="2" type="ORF">QT711_10425</name>
</gene>
<name>A0ABU4GBD1_9BACL</name>
<keyword evidence="3" id="KW-1185">Reference proteome</keyword>
<dbReference type="RefSeq" id="WP_317944067.1">
    <property type="nucleotide sequence ID" value="NZ_JAUBDI010000009.1"/>
</dbReference>
<dbReference type="InterPro" id="IPR036291">
    <property type="entry name" value="NAD(P)-bd_dom_sf"/>
</dbReference>
<evidence type="ECO:0000313" key="2">
    <source>
        <dbReference type="EMBL" id="MDW0113603.1"/>
    </source>
</evidence>
<dbReference type="InterPro" id="IPR016040">
    <property type="entry name" value="NAD(P)-bd_dom"/>
</dbReference>
<dbReference type="InterPro" id="IPR051207">
    <property type="entry name" value="ComplexI_NDUFA9_subunit"/>
</dbReference>
<dbReference type="SUPFAM" id="SSF51735">
    <property type="entry name" value="NAD(P)-binding Rossmann-fold domains"/>
    <property type="match status" value="1"/>
</dbReference>
<feature type="domain" description="NAD(P)-binding" evidence="1">
    <location>
        <begin position="12"/>
        <end position="154"/>
    </location>
</feature>